<dbReference type="Proteomes" id="UP001278766">
    <property type="component" value="Unassembled WGS sequence"/>
</dbReference>
<evidence type="ECO:0000313" key="1">
    <source>
        <dbReference type="EMBL" id="KAK3295730.1"/>
    </source>
</evidence>
<keyword evidence="2" id="KW-1185">Reference proteome</keyword>
<organism evidence="1 2">
    <name type="scientific">Chaetomium fimeti</name>
    <dbReference type="NCBI Taxonomy" id="1854472"/>
    <lineage>
        <taxon>Eukaryota</taxon>
        <taxon>Fungi</taxon>
        <taxon>Dikarya</taxon>
        <taxon>Ascomycota</taxon>
        <taxon>Pezizomycotina</taxon>
        <taxon>Sordariomycetes</taxon>
        <taxon>Sordariomycetidae</taxon>
        <taxon>Sordariales</taxon>
        <taxon>Chaetomiaceae</taxon>
        <taxon>Chaetomium</taxon>
    </lineage>
</organism>
<dbReference type="AlphaFoldDB" id="A0AAE0LSJ6"/>
<gene>
    <name evidence="1" type="ORF">B0H64DRAFT_396080</name>
</gene>
<dbReference type="EMBL" id="JAUEPN010000004">
    <property type="protein sequence ID" value="KAK3295730.1"/>
    <property type="molecule type" value="Genomic_DNA"/>
</dbReference>
<reference evidence="1" key="1">
    <citation type="journal article" date="2023" name="Mol. Phylogenet. Evol.">
        <title>Genome-scale phylogeny and comparative genomics of the fungal order Sordariales.</title>
        <authorList>
            <person name="Hensen N."/>
            <person name="Bonometti L."/>
            <person name="Westerberg I."/>
            <person name="Brannstrom I.O."/>
            <person name="Guillou S."/>
            <person name="Cros-Aarteil S."/>
            <person name="Calhoun S."/>
            <person name="Haridas S."/>
            <person name="Kuo A."/>
            <person name="Mondo S."/>
            <person name="Pangilinan J."/>
            <person name="Riley R."/>
            <person name="LaButti K."/>
            <person name="Andreopoulos B."/>
            <person name="Lipzen A."/>
            <person name="Chen C."/>
            <person name="Yan M."/>
            <person name="Daum C."/>
            <person name="Ng V."/>
            <person name="Clum A."/>
            <person name="Steindorff A."/>
            <person name="Ohm R.A."/>
            <person name="Martin F."/>
            <person name="Silar P."/>
            <person name="Natvig D.O."/>
            <person name="Lalanne C."/>
            <person name="Gautier V."/>
            <person name="Ament-Velasquez S.L."/>
            <person name="Kruys A."/>
            <person name="Hutchinson M.I."/>
            <person name="Powell A.J."/>
            <person name="Barry K."/>
            <person name="Miller A.N."/>
            <person name="Grigoriev I.V."/>
            <person name="Debuchy R."/>
            <person name="Gladieux P."/>
            <person name="Hiltunen Thoren M."/>
            <person name="Johannesson H."/>
        </authorList>
    </citation>
    <scope>NUCLEOTIDE SEQUENCE</scope>
    <source>
        <strain evidence="1">CBS 168.71</strain>
    </source>
</reference>
<protein>
    <submittedName>
        <fullName evidence="1">Uncharacterized protein</fullName>
    </submittedName>
</protein>
<dbReference type="GeneID" id="87840761"/>
<dbReference type="RefSeq" id="XP_062659244.1">
    <property type="nucleotide sequence ID" value="XM_062803813.1"/>
</dbReference>
<accession>A0AAE0LSJ6</accession>
<evidence type="ECO:0000313" key="2">
    <source>
        <dbReference type="Proteomes" id="UP001278766"/>
    </source>
</evidence>
<name>A0AAE0LSJ6_9PEZI</name>
<proteinExistence type="predicted"/>
<sequence>MASGRALTVPYVYVTRTARGLVARLLLVSICVSNSCSGRTGTAPSVFSRALGDYDDPSVVCVVRRGSFGLIVWRSCRPCEPRNADRALLFTSYQGPVSSTIPHPRDDLLVSLFIFFIFFYQCQHYRSAARKNRWGLDIFSLPNDNGTTARRTGTSLAVAGDRESGRRTNPVCLKSKPSHPLPDFVVGMGWYGAPVLFSTSLPRGPISSELLFSRVRFAPLCYLCPRIALVVLMLFVSAVKSSL</sequence>
<comment type="caution">
    <text evidence="1">The sequence shown here is derived from an EMBL/GenBank/DDBJ whole genome shotgun (WGS) entry which is preliminary data.</text>
</comment>
<reference evidence="1" key="2">
    <citation type="submission" date="2023-06" db="EMBL/GenBank/DDBJ databases">
        <authorList>
            <consortium name="Lawrence Berkeley National Laboratory"/>
            <person name="Haridas S."/>
            <person name="Hensen N."/>
            <person name="Bonometti L."/>
            <person name="Westerberg I."/>
            <person name="Brannstrom I.O."/>
            <person name="Guillou S."/>
            <person name="Cros-Aarteil S."/>
            <person name="Calhoun S."/>
            <person name="Kuo A."/>
            <person name="Mondo S."/>
            <person name="Pangilinan J."/>
            <person name="Riley R."/>
            <person name="Labutti K."/>
            <person name="Andreopoulos B."/>
            <person name="Lipzen A."/>
            <person name="Chen C."/>
            <person name="Yanf M."/>
            <person name="Daum C."/>
            <person name="Ng V."/>
            <person name="Clum A."/>
            <person name="Steindorff A."/>
            <person name="Ohm R."/>
            <person name="Martin F."/>
            <person name="Silar P."/>
            <person name="Natvig D."/>
            <person name="Lalanne C."/>
            <person name="Gautier V."/>
            <person name="Ament-Velasquez S.L."/>
            <person name="Kruys A."/>
            <person name="Hutchinson M.I."/>
            <person name="Powell A.J."/>
            <person name="Barry K."/>
            <person name="Miller A.N."/>
            <person name="Grigoriev I.V."/>
            <person name="Debuchy R."/>
            <person name="Gladieux P."/>
            <person name="Thoren M.H."/>
            <person name="Johannesson H."/>
        </authorList>
    </citation>
    <scope>NUCLEOTIDE SEQUENCE</scope>
    <source>
        <strain evidence="1">CBS 168.71</strain>
    </source>
</reference>